<sequence length="85" mass="9264">MFLILLKYRSLETIDALLEEHYGNPDGVFAQGLVRISGRMEPRTGGLMVVEGTRDEVARAVASDPFITSGAATAEVIEFVPTRLP</sequence>
<organism evidence="3 4">
    <name type="scientific">Allokutzneria oryzae</name>
    <dbReference type="NCBI Taxonomy" id="1378989"/>
    <lineage>
        <taxon>Bacteria</taxon>
        <taxon>Bacillati</taxon>
        <taxon>Actinomycetota</taxon>
        <taxon>Actinomycetes</taxon>
        <taxon>Pseudonocardiales</taxon>
        <taxon>Pseudonocardiaceae</taxon>
        <taxon>Allokutzneria</taxon>
    </lineage>
</organism>
<dbReference type="InterPro" id="IPR011008">
    <property type="entry name" value="Dimeric_a/b-barrel"/>
</dbReference>
<dbReference type="EMBL" id="JBHLZU010000023">
    <property type="protein sequence ID" value="MFB9907658.1"/>
    <property type="molecule type" value="Genomic_DNA"/>
</dbReference>
<dbReference type="Proteomes" id="UP001589693">
    <property type="component" value="Unassembled WGS sequence"/>
</dbReference>
<dbReference type="InterPro" id="IPR005545">
    <property type="entry name" value="YCII"/>
</dbReference>
<evidence type="ECO:0000313" key="3">
    <source>
        <dbReference type="EMBL" id="MFB9907658.1"/>
    </source>
</evidence>
<comment type="caution">
    <text evidence="3">The sequence shown here is derived from an EMBL/GenBank/DDBJ whole genome shotgun (WGS) entry which is preliminary data.</text>
</comment>
<feature type="domain" description="YCII-related" evidence="2">
    <location>
        <begin position="2"/>
        <end position="79"/>
    </location>
</feature>
<reference evidence="3 4" key="1">
    <citation type="submission" date="2024-09" db="EMBL/GenBank/DDBJ databases">
        <authorList>
            <person name="Sun Q."/>
            <person name="Mori K."/>
        </authorList>
    </citation>
    <scope>NUCLEOTIDE SEQUENCE [LARGE SCALE GENOMIC DNA]</scope>
    <source>
        <strain evidence="3 4">TBRC 7907</strain>
    </source>
</reference>
<comment type="similarity">
    <text evidence="1">Belongs to the YciI family.</text>
</comment>
<dbReference type="Pfam" id="PF03795">
    <property type="entry name" value="YCII"/>
    <property type="match status" value="1"/>
</dbReference>
<dbReference type="SUPFAM" id="SSF54909">
    <property type="entry name" value="Dimeric alpha+beta barrel"/>
    <property type="match status" value="1"/>
</dbReference>
<evidence type="ECO:0000313" key="4">
    <source>
        <dbReference type="Proteomes" id="UP001589693"/>
    </source>
</evidence>
<proteinExistence type="inferred from homology"/>
<name>A0ABV6A3C5_9PSEU</name>
<gene>
    <name evidence="3" type="ORF">ACFFQA_27300</name>
</gene>
<dbReference type="RefSeq" id="WP_377858217.1">
    <property type="nucleotide sequence ID" value="NZ_JBHLZU010000023.1"/>
</dbReference>
<protein>
    <submittedName>
        <fullName evidence="3">YciI family protein</fullName>
    </submittedName>
</protein>
<evidence type="ECO:0000259" key="2">
    <source>
        <dbReference type="Pfam" id="PF03795"/>
    </source>
</evidence>
<accession>A0ABV6A3C5</accession>
<evidence type="ECO:0000256" key="1">
    <source>
        <dbReference type="ARBA" id="ARBA00007689"/>
    </source>
</evidence>
<keyword evidence="4" id="KW-1185">Reference proteome</keyword>